<comment type="caution">
    <text evidence="2">The sequence shown here is derived from an EMBL/GenBank/DDBJ whole genome shotgun (WGS) entry which is preliminary data.</text>
</comment>
<protein>
    <submittedName>
        <fullName evidence="2">Uncharacterized protein</fullName>
    </submittedName>
</protein>
<feature type="signal peptide" evidence="1">
    <location>
        <begin position="1"/>
        <end position="24"/>
    </location>
</feature>
<sequence length="138" mass="15160">MTDRFSILFALCCALGVFAQAAMAQDIPSSDRRSGAPDDPFDAEESVGNCVSTRQISATHILDDRKILLEMSEGADIVMHLKYQCPQLKFHDYFSYESTLGQLCAELDQITTRAGFHCDIGGFSKATLESESEQPSTP</sequence>
<feature type="chain" id="PRO_5022984219" evidence="1">
    <location>
        <begin position="25"/>
        <end position="138"/>
    </location>
</feature>
<name>A0A5A7MNR8_9PROT</name>
<reference evidence="2 3" key="1">
    <citation type="submission" date="2019-09" db="EMBL/GenBank/DDBJ databases">
        <title>NBRP : Genome information of microbial organism related human and environment.</title>
        <authorList>
            <person name="Hattori M."/>
            <person name="Oshima K."/>
            <person name="Inaba H."/>
            <person name="Suda W."/>
            <person name="Sakamoto M."/>
            <person name="Iino T."/>
            <person name="Kitahara M."/>
            <person name="Oshida Y."/>
            <person name="Iida T."/>
            <person name="Kudo T."/>
            <person name="Itoh T."/>
            <person name="Ohkuma M."/>
        </authorList>
    </citation>
    <scope>NUCLEOTIDE SEQUENCE [LARGE SCALE GENOMIC DNA]</scope>
    <source>
        <strain evidence="2 3">Hi-2</strain>
    </source>
</reference>
<accession>A0A5A7MNR8</accession>
<dbReference type="Proteomes" id="UP000322084">
    <property type="component" value="Unassembled WGS sequence"/>
</dbReference>
<keyword evidence="1" id="KW-0732">Signal</keyword>
<evidence type="ECO:0000313" key="3">
    <source>
        <dbReference type="Proteomes" id="UP000322084"/>
    </source>
</evidence>
<dbReference type="AlphaFoldDB" id="A0A5A7MNR8"/>
<evidence type="ECO:0000256" key="1">
    <source>
        <dbReference type="SAM" id="SignalP"/>
    </source>
</evidence>
<proteinExistence type="predicted"/>
<dbReference type="RefSeq" id="WP_150000092.1">
    <property type="nucleotide sequence ID" value="NZ_BKCL01000003.1"/>
</dbReference>
<dbReference type="InterPro" id="IPR045500">
    <property type="entry name" value="DUF6491"/>
</dbReference>
<evidence type="ECO:0000313" key="2">
    <source>
        <dbReference type="EMBL" id="GEQ97662.1"/>
    </source>
</evidence>
<dbReference type="Pfam" id="PF20101">
    <property type="entry name" value="DUF6491"/>
    <property type="match status" value="1"/>
</dbReference>
<dbReference type="EMBL" id="BKCL01000003">
    <property type="protein sequence ID" value="GEQ97662.1"/>
    <property type="molecule type" value="Genomic_DNA"/>
</dbReference>
<organism evidence="2 3">
    <name type="scientific">Iodidimonas gelatinilytica</name>
    <dbReference type="NCBI Taxonomy" id="1236966"/>
    <lineage>
        <taxon>Bacteria</taxon>
        <taxon>Pseudomonadati</taxon>
        <taxon>Pseudomonadota</taxon>
        <taxon>Alphaproteobacteria</taxon>
        <taxon>Iodidimonadales</taxon>
        <taxon>Iodidimonadaceae</taxon>
        <taxon>Iodidimonas</taxon>
    </lineage>
</organism>
<gene>
    <name evidence="2" type="ORF">JCM17844_12990</name>
</gene>